<sequence>MTDNTSQSPQMQQQPLPLGYVRGEAIVEQPVDLYIPPDALEVILEAFEGPMDLLLYLIRKNQLDILDLPVLEITHQYMEYIALMEELKLEVAAEYLLMAALLAEIKSRLLLPKHVEEDDEEDDPRAELLRRLQEYEWFKLKAQELDQLPRSERDFFHASAHVDDAIKPERVPPDVELDDLMTAFASILKRAKAFDHHHVEREVLSTRERMAQVLSRLNGVQWVEFARLFDVFEGKAGVVVTFLAILELTKEQRIELTQNAIFAPIHVRDKVQSEPLHALTE</sequence>
<keyword evidence="2" id="KW-0159">Chromosome partition</keyword>
<reference evidence="3 4" key="1">
    <citation type="journal article" date="2013" name="Antonie Van Leeuwenhoek">
        <title>Echinimonas agarilytica gen. nov., sp. nov., a new gammaproteobacterium isolated from the sea urchin Strongylocentrotus intermedius.</title>
        <authorList>
            <person name="Nedashkovskaya O.I."/>
            <person name="Stenkova A.M."/>
            <person name="Zhukova N.V."/>
            <person name="Van Trappen S."/>
            <person name="Lee J.S."/>
            <person name="Kim S.B."/>
        </authorList>
    </citation>
    <scope>NUCLEOTIDE SEQUENCE [LARGE SCALE GENOMIC DNA]</scope>
    <source>
        <strain evidence="3 4">KMM 6351</strain>
    </source>
</reference>
<comment type="subcellular location">
    <subcellularLocation>
        <location evidence="2">Cytoplasm</location>
    </subcellularLocation>
    <text evidence="2">Associated with two foci at the outer edges of the nucleoid region in young cells, and at four foci within both cell halves in older cells.</text>
</comment>
<dbReference type="GO" id="GO:0007059">
    <property type="term" value="P:chromosome segregation"/>
    <property type="evidence" value="ECO:0007669"/>
    <property type="project" value="UniProtKB-UniRule"/>
</dbReference>
<dbReference type="InterPro" id="IPR003768">
    <property type="entry name" value="ScpA"/>
</dbReference>
<evidence type="ECO:0000256" key="1">
    <source>
        <dbReference type="ARBA" id="ARBA00044777"/>
    </source>
</evidence>
<keyword evidence="2" id="KW-0132">Cell division</keyword>
<dbReference type="PANTHER" id="PTHR33969">
    <property type="entry name" value="SEGREGATION AND CONDENSATION PROTEIN A"/>
    <property type="match status" value="1"/>
</dbReference>
<dbReference type="AlphaFoldDB" id="A0AA42B759"/>
<comment type="similarity">
    <text evidence="2">Belongs to the ScpA family.</text>
</comment>
<evidence type="ECO:0000313" key="4">
    <source>
        <dbReference type="Proteomes" id="UP001165393"/>
    </source>
</evidence>
<comment type="function">
    <text evidence="2">Participates in chromosomal partition during cell division. May act via the formation of a condensin-like complex containing Smc and ScpB that pull DNA away from mid-cell into both cell halves.</text>
</comment>
<name>A0AA42B759_9GAMM</name>
<dbReference type="Gene3D" id="1.10.10.580">
    <property type="entry name" value="Structural maintenance of chromosome 1. Chain E"/>
    <property type="match status" value="1"/>
</dbReference>
<evidence type="ECO:0000256" key="2">
    <source>
        <dbReference type="HAMAP-Rule" id="MF_01805"/>
    </source>
</evidence>
<dbReference type="EMBL" id="JAMQGP010000002">
    <property type="protein sequence ID" value="MCM2679495.1"/>
    <property type="molecule type" value="Genomic_DNA"/>
</dbReference>
<dbReference type="Gene3D" id="6.10.250.2410">
    <property type="match status" value="1"/>
</dbReference>
<keyword evidence="2" id="KW-0131">Cell cycle</keyword>
<gene>
    <name evidence="2" type="primary">scpA</name>
    <name evidence="3" type="ORF">NAF29_07400</name>
</gene>
<comment type="caution">
    <text evidence="3">The sequence shown here is derived from an EMBL/GenBank/DDBJ whole genome shotgun (WGS) entry which is preliminary data.</text>
</comment>
<dbReference type="HAMAP" id="MF_01805">
    <property type="entry name" value="ScpA"/>
    <property type="match status" value="1"/>
</dbReference>
<accession>A0AA42B759</accession>
<proteinExistence type="inferred from homology"/>
<dbReference type="Proteomes" id="UP001165393">
    <property type="component" value="Unassembled WGS sequence"/>
</dbReference>
<dbReference type="InterPro" id="IPR023093">
    <property type="entry name" value="ScpA-like_C"/>
</dbReference>
<dbReference type="Pfam" id="PF02616">
    <property type="entry name" value="SMC_ScpA"/>
    <property type="match status" value="1"/>
</dbReference>
<organism evidence="3 4">
    <name type="scientific">Echinimonas agarilytica</name>
    <dbReference type="NCBI Taxonomy" id="1215918"/>
    <lineage>
        <taxon>Bacteria</taxon>
        <taxon>Pseudomonadati</taxon>
        <taxon>Pseudomonadota</taxon>
        <taxon>Gammaproteobacteria</taxon>
        <taxon>Alteromonadales</taxon>
        <taxon>Echinimonadaceae</taxon>
        <taxon>Echinimonas</taxon>
    </lineage>
</organism>
<dbReference type="PANTHER" id="PTHR33969:SF2">
    <property type="entry name" value="SEGREGATION AND CONDENSATION PROTEIN A"/>
    <property type="match status" value="1"/>
</dbReference>
<keyword evidence="4" id="KW-1185">Reference proteome</keyword>
<evidence type="ECO:0000313" key="3">
    <source>
        <dbReference type="EMBL" id="MCM2679495.1"/>
    </source>
</evidence>
<dbReference type="GO" id="GO:0051301">
    <property type="term" value="P:cell division"/>
    <property type="evidence" value="ECO:0007669"/>
    <property type="project" value="UniProtKB-KW"/>
</dbReference>
<protein>
    <recommendedName>
        <fullName evidence="1 2">Segregation and condensation protein A</fullName>
    </recommendedName>
</protein>
<keyword evidence="2" id="KW-0963">Cytoplasm</keyword>
<dbReference type="GO" id="GO:0006260">
    <property type="term" value="P:DNA replication"/>
    <property type="evidence" value="ECO:0007669"/>
    <property type="project" value="UniProtKB-UniRule"/>
</dbReference>
<dbReference type="GO" id="GO:0005737">
    <property type="term" value="C:cytoplasm"/>
    <property type="evidence" value="ECO:0007669"/>
    <property type="project" value="UniProtKB-SubCell"/>
</dbReference>
<comment type="subunit">
    <text evidence="2">Component of a cohesin-like complex composed of ScpA, ScpB and the Smc homodimer, in which ScpA and ScpB bind to the head domain of Smc. The presence of the three proteins is required for the association of the complex with DNA.</text>
</comment>
<dbReference type="RefSeq" id="WP_251260875.1">
    <property type="nucleotide sequence ID" value="NZ_JAMQGP010000002.1"/>
</dbReference>